<dbReference type="EMBL" id="JAPDGR010002663">
    <property type="protein sequence ID" value="KAJ2974752.1"/>
    <property type="molecule type" value="Genomic_DNA"/>
</dbReference>
<dbReference type="Proteomes" id="UP001143856">
    <property type="component" value="Unassembled WGS sequence"/>
</dbReference>
<protein>
    <submittedName>
        <fullName evidence="1">Uncharacterized protein</fullName>
    </submittedName>
</protein>
<name>A0ACC1N636_9PEZI</name>
<reference evidence="1" key="1">
    <citation type="submission" date="2022-10" db="EMBL/GenBank/DDBJ databases">
        <title>Genome Sequence of Xylaria curta.</title>
        <authorList>
            <person name="Buettner E."/>
        </authorList>
    </citation>
    <scope>NUCLEOTIDE SEQUENCE</scope>
    <source>
        <strain evidence="1">Babe10</strain>
    </source>
</reference>
<comment type="caution">
    <text evidence="1">The sequence shown here is derived from an EMBL/GenBank/DDBJ whole genome shotgun (WGS) entry which is preliminary data.</text>
</comment>
<organism evidence="1 2">
    <name type="scientific">Xylaria curta</name>
    <dbReference type="NCBI Taxonomy" id="42375"/>
    <lineage>
        <taxon>Eukaryota</taxon>
        <taxon>Fungi</taxon>
        <taxon>Dikarya</taxon>
        <taxon>Ascomycota</taxon>
        <taxon>Pezizomycotina</taxon>
        <taxon>Sordariomycetes</taxon>
        <taxon>Xylariomycetidae</taxon>
        <taxon>Xylariales</taxon>
        <taxon>Xylariaceae</taxon>
        <taxon>Xylaria</taxon>
    </lineage>
</organism>
<accession>A0ACC1N636</accession>
<sequence>MNSDESDELPDWVDSWSDDGGASTTPDADYGHQREYMLNSSQIHEFELDHAERRWHRPCPGCGRLPLGDQSPKEVYNSQQRERWDRFGCLACYAIWQCSLAVKRDVVRVSGDVIWFSDIEADSGLKIRLFNEVGKTDDIVHQFGFARHVAPRADSDEALKCARDWLASCMQTHPSCRSERGIYSVPTRLLDVSLSNPRLVHSGSLPIDSYAALSHCWGPIQPLRTLHNNVESHAKGMSLASLPKTFQDAVRVTRYLDLRYLWIDSLCIIQDDDEDWSREAAKMAAYYSGAQVVISASSSDGSSEGFLGPRKESIKGTLVIGVGGDVAGRIPPLHFRESDLGMQLGMPLRKLGYV</sequence>
<evidence type="ECO:0000313" key="1">
    <source>
        <dbReference type="EMBL" id="KAJ2974752.1"/>
    </source>
</evidence>
<keyword evidence="2" id="KW-1185">Reference proteome</keyword>
<gene>
    <name evidence="1" type="ORF">NUW58_g8556</name>
</gene>
<evidence type="ECO:0000313" key="2">
    <source>
        <dbReference type="Proteomes" id="UP001143856"/>
    </source>
</evidence>
<proteinExistence type="predicted"/>